<reference evidence="2" key="1">
    <citation type="submission" date="2021-12" db="EMBL/GenBank/DDBJ databases">
        <authorList>
            <person name="Zaccaron A."/>
            <person name="Stergiopoulos I."/>
        </authorList>
    </citation>
    <scope>NUCLEOTIDE SEQUENCE</scope>
    <source>
        <strain evidence="2">Race5_Kim</strain>
    </source>
</reference>
<organism evidence="2 3">
    <name type="scientific">Passalora fulva</name>
    <name type="common">Tomato leaf mold</name>
    <name type="synonym">Cladosporium fulvum</name>
    <dbReference type="NCBI Taxonomy" id="5499"/>
    <lineage>
        <taxon>Eukaryota</taxon>
        <taxon>Fungi</taxon>
        <taxon>Dikarya</taxon>
        <taxon>Ascomycota</taxon>
        <taxon>Pezizomycotina</taxon>
        <taxon>Dothideomycetes</taxon>
        <taxon>Dothideomycetidae</taxon>
        <taxon>Mycosphaerellales</taxon>
        <taxon>Mycosphaerellaceae</taxon>
        <taxon>Fulvia</taxon>
    </lineage>
</organism>
<feature type="region of interest" description="Disordered" evidence="1">
    <location>
        <begin position="41"/>
        <end position="144"/>
    </location>
</feature>
<feature type="compositionally biased region" description="Polar residues" evidence="1">
    <location>
        <begin position="73"/>
        <end position="112"/>
    </location>
</feature>
<dbReference type="AlphaFoldDB" id="A0A9Q8PFU8"/>
<keyword evidence="3" id="KW-1185">Reference proteome</keyword>
<gene>
    <name evidence="2" type="ORF">CLAFUR5_09667</name>
</gene>
<protein>
    <submittedName>
        <fullName evidence="2">Uncharacterized protein</fullName>
    </submittedName>
</protein>
<reference evidence="2" key="2">
    <citation type="journal article" date="2022" name="Microb. Genom.">
        <title>A chromosome-scale genome assembly of the tomato pathogen Cladosporium fulvum reveals a compartmentalized genome architecture and the presence of a dispensable chromosome.</title>
        <authorList>
            <person name="Zaccaron A.Z."/>
            <person name="Chen L.H."/>
            <person name="Samaras A."/>
            <person name="Stergiopoulos I."/>
        </authorList>
    </citation>
    <scope>NUCLEOTIDE SEQUENCE</scope>
    <source>
        <strain evidence="2">Race5_Kim</strain>
    </source>
</reference>
<evidence type="ECO:0000313" key="3">
    <source>
        <dbReference type="Proteomes" id="UP000756132"/>
    </source>
</evidence>
<accession>A0A9Q8PFU8</accession>
<name>A0A9Q8PFU8_PASFU</name>
<feature type="compositionally biased region" description="Basic and acidic residues" evidence="1">
    <location>
        <begin position="44"/>
        <end position="63"/>
    </location>
</feature>
<feature type="compositionally biased region" description="Acidic residues" evidence="1">
    <location>
        <begin position="116"/>
        <end position="130"/>
    </location>
</feature>
<proteinExistence type="predicted"/>
<dbReference type="KEGG" id="ffu:CLAFUR5_09667"/>
<dbReference type="Proteomes" id="UP000756132">
    <property type="component" value="Chromosome 9"/>
</dbReference>
<dbReference type="GeneID" id="71989545"/>
<dbReference type="RefSeq" id="XP_047766027.1">
    <property type="nucleotide sequence ID" value="XM_047908815.1"/>
</dbReference>
<evidence type="ECO:0000256" key="1">
    <source>
        <dbReference type="SAM" id="MobiDB-lite"/>
    </source>
</evidence>
<sequence length="144" mass="15403">MASPQSLSFSEKEAHLELAITCVQTLCNPLFWKRYYPWPIAEKSSPEDKGKVELPSTEDKSADNDVAQANEPEATSTTPTDVTGASTDSEQHESAASSNAETQDATSSATSVSVEEAQDDADDSADDEDRSPDIFKISTAVPDS</sequence>
<dbReference type="EMBL" id="CP090171">
    <property type="protein sequence ID" value="UJO21661.1"/>
    <property type="molecule type" value="Genomic_DNA"/>
</dbReference>
<evidence type="ECO:0000313" key="2">
    <source>
        <dbReference type="EMBL" id="UJO21661.1"/>
    </source>
</evidence>